<dbReference type="InterPro" id="IPR017871">
    <property type="entry name" value="ABC_transporter-like_CS"/>
</dbReference>
<feature type="transmembrane region" description="Helical" evidence="7">
    <location>
        <begin position="254"/>
        <end position="274"/>
    </location>
</feature>
<feature type="transmembrane region" description="Helical" evidence="7">
    <location>
        <begin position="141"/>
        <end position="162"/>
    </location>
</feature>
<feature type="transmembrane region" description="Helical" evidence="7">
    <location>
        <begin position="286"/>
        <end position="307"/>
    </location>
</feature>
<keyword evidence="11" id="KW-1185">Reference proteome</keyword>
<feature type="transmembrane region" description="Helical" evidence="7">
    <location>
        <begin position="168"/>
        <end position="185"/>
    </location>
</feature>
<keyword evidence="4 10" id="KW-0067">ATP-binding</keyword>
<dbReference type="PROSITE" id="PS50893">
    <property type="entry name" value="ABC_TRANSPORTER_2"/>
    <property type="match status" value="1"/>
</dbReference>
<evidence type="ECO:0000256" key="7">
    <source>
        <dbReference type="SAM" id="Phobius"/>
    </source>
</evidence>
<accession>A0ABP4BHI8</accession>
<reference evidence="11" key="1">
    <citation type="journal article" date="2019" name="Int. J. Syst. Evol. Microbiol.">
        <title>The Global Catalogue of Microorganisms (GCM) 10K type strain sequencing project: providing services to taxonomists for standard genome sequencing and annotation.</title>
        <authorList>
            <consortium name="The Broad Institute Genomics Platform"/>
            <consortium name="The Broad Institute Genome Sequencing Center for Infectious Disease"/>
            <person name="Wu L."/>
            <person name="Ma J."/>
        </authorList>
    </citation>
    <scope>NUCLEOTIDE SEQUENCE [LARGE SCALE GENOMIC DNA]</scope>
    <source>
        <strain evidence="11">JCM 10977</strain>
    </source>
</reference>
<dbReference type="SUPFAM" id="SSF52540">
    <property type="entry name" value="P-loop containing nucleoside triphosphate hydrolases"/>
    <property type="match status" value="1"/>
</dbReference>
<dbReference type="CDD" id="cd07346">
    <property type="entry name" value="ABC_6TM_exporters"/>
    <property type="match status" value="1"/>
</dbReference>
<dbReference type="InterPro" id="IPR003439">
    <property type="entry name" value="ABC_transporter-like_ATP-bd"/>
</dbReference>
<protein>
    <submittedName>
        <fullName evidence="10">ABC transporter ATP-binding protein</fullName>
    </submittedName>
</protein>
<comment type="caution">
    <text evidence="10">The sequence shown here is derived from an EMBL/GenBank/DDBJ whole genome shotgun (WGS) entry which is preliminary data.</text>
</comment>
<dbReference type="InterPro" id="IPR039421">
    <property type="entry name" value="Type_1_exporter"/>
</dbReference>
<evidence type="ECO:0000256" key="4">
    <source>
        <dbReference type="ARBA" id="ARBA00022840"/>
    </source>
</evidence>
<dbReference type="SUPFAM" id="SSF90123">
    <property type="entry name" value="ABC transporter transmembrane region"/>
    <property type="match status" value="1"/>
</dbReference>
<dbReference type="Pfam" id="PF00664">
    <property type="entry name" value="ABC_membrane"/>
    <property type="match status" value="1"/>
</dbReference>
<dbReference type="InterPro" id="IPR036640">
    <property type="entry name" value="ABC1_TM_sf"/>
</dbReference>
<feature type="transmembrane region" description="Helical" evidence="7">
    <location>
        <begin position="67"/>
        <end position="94"/>
    </location>
</feature>
<keyword evidence="2 7" id="KW-0812">Transmembrane</keyword>
<sequence length="565" mass="58701">MTTSLRSGPVAYGNGPASFGAVARHARGWLPLIGLTALAGSGVALALPSVLGHSVDAIVAGDNYGKWFTIAAALITTGIFCSLIDAFAGTACVAGTTAWLRHRLVSQVVNGGPEGTREFDPGDLVSRVSGNASDAAQAGPAAVTTVAAMAPPIGSLVLLALIDPWLAVAFFGGVILVIGVLFVFARRTAELSLAYQETQGRISALLTEAVAGLRTISSAGTTAREERRILGFLPDLHKHGLETWKVLARSGAQAAIVGPLVLVAVLAVGGLQLVDGHITAGELFAASQYAVLGAGLGSLTGVIGEIARARAGIQRAAEVFAITPVTHGLLQLPPGPGRLTFDGVTVFGEESALLQDVHLDLPGGATVAVVGPSGAGKSILAGLAARLRDPHFGQVLLDGVPIQALNRQALRTAVGCAFERPTLVGTTVGDAISHDAVGPVRTLAAARATHAHDFVSRLPEGYFTPLPKAPMSGGERQRLGLARAWPASRLLVLDDATSSLDTATEMQISKTLTEDRHRRTRLIVTHRTATAARADLVVWLENGRVRAVDTHQELWQHADYREVFG</sequence>
<dbReference type="InterPro" id="IPR003593">
    <property type="entry name" value="AAA+_ATPase"/>
</dbReference>
<gene>
    <name evidence="10" type="ORF">GCM10009554_51800</name>
</gene>
<dbReference type="PANTHER" id="PTHR43394">
    <property type="entry name" value="ATP-DEPENDENT PERMEASE MDL1, MITOCHONDRIAL"/>
    <property type="match status" value="1"/>
</dbReference>
<organism evidence="10 11">
    <name type="scientific">Kribbella koreensis</name>
    <dbReference type="NCBI Taxonomy" id="57909"/>
    <lineage>
        <taxon>Bacteria</taxon>
        <taxon>Bacillati</taxon>
        <taxon>Actinomycetota</taxon>
        <taxon>Actinomycetes</taxon>
        <taxon>Propionibacteriales</taxon>
        <taxon>Kribbellaceae</taxon>
        <taxon>Kribbella</taxon>
    </lineage>
</organism>
<feature type="domain" description="ABC transporter" evidence="8">
    <location>
        <begin position="339"/>
        <end position="565"/>
    </location>
</feature>
<dbReference type="Gene3D" id="3.40.50.300">
    <property type="entry name" value="P-loop containing nucleotide triphosphate hydrolases"/>
    <property type="match status" value="1"/>
</dbReference>
<evidence type="ECO:0000259" key="8">
    <source>
        <dbReference type="PROSITE" id="PS50893"/>
    </source>
</evidence>
<dbReference type="Pfam" id="PF00005">
    <property type="entry name" value="ABC_tran"/>
    <property type="match status" value="1"/>
</dbReference>
<proteinExistence type="predicted"/>
<dbReference type="EMBL" id="BAAAHK010000013">
    <property type="protein sequence ID" value="GAA0951012.1"/>
    <property type="molecule type" value="Genomic_DNA"/>
</dbReference>
<evidence type="ECO:0000256" key="1">
    <source>
        <dbReference type="ARBA" id="ARBA00004651"/>
    </source>
</evidence>
<dbReference type="GO" id="GO:0005524">
    <property type="term" value="F:ATP binding"/>
    <property type="evidence" value="ECO:0007669"/>
    <property type="project" value="UniProtKB-KW"/>
</dbReference>
<dbReference type="PANTHER" id="PTHR43394:SF1">
    <property type="entry name" value="ATP-BINDING CASSETTE SUB-FAMILY B MEMBER 10, MITOCHONDRIAL"/>
    <property type="match status" value="1"/>
</dbReference>
<dbReference type="InterPro" id="IPR027417">
    <property type="entry name" value="P-loop_NTPase"/>
</dbReference>
<dbReference type="Proteomes" id="UP001500542">
    <property type="component" value="Unassembled WGS sequence"/>
</dbReference>
<evidence type="ECO:0000256" key="2">
    <source>
        <dbReference type="ARBA" id="ARBA00022692"/>
    </source>
</evidence>
<dbReference type="SMART" id="SM00382">
    <property type="entry name" value="AAA"/>
    <property type="match status" value="1"/>
</dbReference>
<evidence type="ECO:0000259" key="9">
    <source>
        <dbReference type="PROSITE" id="PS50929"/>
    </source>
</evidence>
<dbReference type="Gene3D" id="1.20.1560.10">
    <property type="entry name" value="ABC transporter type 1, transmembrane domain"/>
    <property type="match status" value="1"/>
</dbReference>
<comment type="subcellular location">
    <subcellularLocation>
        <location evidence="1">Cell membrane</location>
        <topology evidence="1">Multi-pass membrane protein</topology>
    </subcellularLocation>
</comment>
<evidence type="ECO:0000256" key="5">
    <source>
        <dbReference type="ARBA" id="ARBA00022989"/>
    </source>
</evidence>
<keyword evidence="3" id="KW-0547">Nucleotide-binding</keyword>
<keyword evidence="6 7" id="KW-0472">Membrane</keyword>
<dbReference type="PROSITE" id="PS50929">
    <property type="entry name" value="ABC_TM1F"/>
    <property type="match status" value="1"/>
</dbReference>
<evidence type="ECO:0000313" key="10">
    <source>
        <dbReference type="EMBL" id="GAA0951012.1"/>
    </source>
</evidence>
<evidence type="ECO:0000256" key="6">
    <source>
        <dbReference type="ARBA" id="ARBA00023136"/>
    </source>
</evidence>
<feature type="transmembrane region" description="Helical" evidence="7">
    <location>
        <begin position="28"/>
        <end position="47"/>
    </location>
</feature>
<dbReference type="RefSeq" id="WP_343975275.1">
    <property type="nucleotide sequence ID" value="NZ_BAAAHK010000013.1"/>
</dbReference>
<keyword evidence="5 7" id="KW-1133">Transmembrane helix</keyword>
<evidence type="ECO:0000256" key="3">
    <source>
        <dbReference type="ARBA" id="ARBA00022741"/>
    </source>
</evidence>
<dbReference type="InterPro" id="IPR011527">
    <property type="entry name" value="ABC1_TM_dom"/>
</dbReference>
<name>A0ABP4BHI8_9ACTN</name>
<dbReference type="PROSITE" id="PS00211">
    <property type="entry name" value="ABC_TRANSPORTER_1"/>
    <property type="match status" value="1"/>
</dbReference>
<feature type="domain" description="ABC transmembrane type-1" evidence="9">
    <location>
        <begin position="32"/>
        <end position="308"/>
    </location>
</feature>
<evidence type="ECO:0000313" key="11">
    <source>
        <dbReference type="Proteomes" id="UP001500542"/>
    </source>
</evidence>